<protein>
    <submittedName>
        <fullName evidence="2">Uncharacterized protein</fullName>
    </submittedName>
</protein>
<evidence type="ECO:0000313" key="2">
    <source>
        <dbReference type="EMBL" id="CAH1440604.1"/>
    </source>
</evidence>
<name>A0AAU9NSE8_9ASTR</name>
<accession>A0AAU9NSE8</accession>
<dbReference type="Proteomes" id="UP001157418">
    <property type="component" value="Unassembled WGS sequence"/>
</dbReference>
<dbReference type="EMBL" id="CAKMRJ010005412">
    <property type="protein sequence ID" value="CAH1440604.1"/>
    <property type="molecule type" value="Genomic_DNA"/>
</dbReference>
<evidence type="ECO:0000256" key="1">
    <source>
        <dbReference type="SAM" id="MobiDB-lite"/>
    </source>
</evidence>
<organism evidence="2 3">
    <name type="scientific">Lactuca virosa</name>
    <dbReference type="NCBI Taxonomy" id="75947"/>
    <lineage>
        <taxon>Eukaryota</taxon>
        <taxon>Viridiplantae</taxon>
        <taxon>Streptophyta</taxon>
        <taxon>Embryophyta</taxon>
        <taxon>Tracheophyta</taxon>
        <taxon>Spermatophyta</taxon>
        <taxon>Magnoliopsida</taxon>
        <taxon>eudicotyledons</taxon>
        <taxon>Gunneridae</taxon>
        <taxon>Pentapetalae</taxon>
        <taxon>asterids</taxon>
        <taxon>campanulids</taxon>
        <taxon>Asterales</taxon>
        <taxon>Asteraceae</taxon>
        <taxon>Cichorioideae</taxon>
        <taxon>Cichorieae</taxon>
        <taxon>Lactucinae</taxon>
        <taxon>Lactuca</taxon>
    </lineage>
</organism>
<dbReference type="AlphaFoldDB" id="A0AAU9NSE8"/>
<gene>
    <name evidence="2" type="ORF">LVIROSA_LOCUS26728</name>
</gene>
<comment type="caution">
    <text evidence="2">The sequence shown here is derived from an EMBL/GenBank/DDBJ whole genome shotgun (WGS) entry which is preliminary data.</text>
</comment>
<feature type="region of interest" description="Disordered" evidence="1">
    <location>
        <begin position="1"/>
        <end position="43"/>
    </location>
</feature>
<reference evidence="2 3" key="1">
    <citation type="submission" date="2022-01" db="EMBL/GenBank/DDBJ databases">
        <authorList>
            <person name="Xiong W."/>
            <person name="Schranz E."/>
        </authorList>
    </citation>
    <scope>NUCLEOTIDE SEQUENCE [LARGE SCALE GENOMIC DNA]</scope>
</reference>
<feature type="compositionally biased region" description="Polar residues" evidence="1">
    <location>
        <begin position="26"/>
        <end position="36"/>
    </location>
</feature>
<keyword evidence="3" id="KW-1185">Reference proteome</keyword>
<sequence length="76" mass="8778">MDGLVNDDDIDQSDLESSQKDESWHDCTNSESSQESVVPIEDHEFEEKYDGKVNRIPIPYYSITRIYKSSGRYAQS</sequence>
<feature type="compositionally biased region" description="Acidic residues" evidence="1">
    <location>
        <begin position="1"/>
        <end position="14"/>
    </location>
</feature>
<evidence type="ECO:0000313" key="3">
    <source>
        <dbReference type="Proteomes" id="UP001157418"/>
    </source>
</evidence>
<proteinExistence type="predicted"/>